<dbReference type="PANTHER" id="PTHR43711:SF1">
    <property type="entry name" value="HISTIDINE KINASE 1"/>
    <property type="match status" value="1"/>
</dbReference>
<dbReference type="SUPFAM" id="SSF47384">
    <property type="entry name" value="Homodimeric domain of signal transducing histidine kinase"/>
    <property type="match status" value="1"/>
</dbReference>
<dbReference type="InterPro" id="IPR050736">
    <property type="entry name" value="Sensor_HK_Regulatory"/>
</dbReference>
<keyword evidence="7" id="KW-0472">Membrane</keyword>
<dbReference type="RefSeq" id="WP_339106670.1">
    <property type="nucleotide sequence ID" value="NZ_CP146606.1"/>
</dbReference>
<keyword evidence="6" id="KW-0902">Two-component regulatory system</keyword>
<dbReference type="PANTHER" id="PTHR43711">
    <property type="entry name" value="TWO-COMPONENT HISTIDINE KINASE"/>
    <property type="match status" value="1"/>
</dbReference>
<proteinExistence type="predicted"/>
<feature type="domain" description="Histidine kinase" evidence="8">
    <location>
        <begin position="88"/>
        <end position="307"/>
    </location>
</feature>
<sequence>MALAIRLALYGVSFVIIVVRDLWVERPPLTSELWLHFFTVIFVMYFLIDCSIVFLKLYRKNLAHLNKLHKEHERTKAAYKIKSQFVSTVSHELRTPLTSIKVSLDLLNTGALGPIPANMQTIVETAGKNSDRLSRLIDDVLDLQKLEAGEMTYRMEVLNVQVFLTDAVEGNAGFADMHRVTLMPEFDEKPWLFVEADEMRLMQVLSNVISNAVKFSNQGDIVTVGCMTLDSRVRIYVQDRGKGIPQGSEEKVFGRFSQIDSSDRRQVGGTGLGMNISREIVEHFKGTLTYESSEGQGTTFFIDLPLR</sequence>
<evidence type="ECO:0000313" key="9">
    <source>
        <dbReference type="EMBL" id="WYK17432.1"/>
    </source>
</evidence>
<dbReference type="EC" id="2.7.13.3" evidence="2"/>
<evidence type="ECO:0000256" key="5">
    <source>
        <dbReference type="ARBA" id="ARBA00022777"/>
    </source>
</evidence>
<dbReference type="InterPro" id="IPR004358">
    <property type="entry name" value="Sig_transdc_His_kin-like_C"/>
</dbReference>
<evidence type="ECO:0000256" key="6">
    <source>
        <dbReference type="ARBA" id="ARBA00023012"/>
    </source>
</evidence>
<feature type="transmembrane region" description="Helical" evidence="7">
    <location>
        <begin position="35"/>
        <end position="58"/>
    </location>
</feature>
<dbReference type="Proteomes" id="UP001281305">
    <property type="component" value="Chromosome"/>
</dbReference>
<dbReference type="SUPFAM" id="SSF55874">
    <property type="entry name" value="ATPase domain of HSP90 chaperone/DNA topoisomerase II/histidine kinase"/>
    <property type="match status" value="1"/>
</dbReference>
<dbReference type="EMBL" id="CP146606">
    <property type="protein sequence ID" value="WYK17432.1"/>
    <property type="molecule type" value="Genomic_DNA"/>
</dbReference>
<dbReference type="InterPro" id="IPR036097">
    <property type="entry name" value="HisK_dim/P_sf"/>
</dbReference>
<dbReference type="CDD" id="cd00082">
    <property type="entry name" value="HisKA"/>
    <property type="match status" value="1"/>
</dbReference>
<keyword evidence="9" id="KW-0067">ATP-binding</keyword>
<dbReference type="InterPro" id="IPR005467">
    <property type="entry name" value="His_kinase_dom"/>
</dbReference>
<evidence type="ECO:0000256" key="4">
    <source>
        <dbReference type="ARBA" id="ARBA00022679"/>
    </source>
</evidence>
<dbReference type="InterPro" id="IPR003594">
    <property type="entry name" value="HATPase_dom"/>
</dbReference>
<dbReference type="SMART" id="SM00387">
    <property type="entry name" value="HATPase_c"/>
    <property type="match status" value="1"/>
</dbReference>
<name>A0ABZ2TCL2_9RHOB</name>
<evidence type="ECO:0000313" key="10">
    <source>
        <dbReference type="Proteomes" id="UP001281305"/>
    </source>
</evidence>
<keyword evidence="9" id="KW-0547">Nucleotide-binding</keyword>
<dbReference type="InterPro" id="IPR003661">
    <property type="entry name" value="HisK_dim/P_dom"/>
</dbReference>
<reference evidence="9 10" key="1">
    <citation type="submission" date="2024-02" db="EMBL/GenBank/DDBJ databases">
        <title>Roseovarius strain W115 nov., isolated from a marine algae.</title>
        <authorList>
            <person name="Lee M.W."/>
            <person name="Lee J.K."/>
            <person name="Kim J.M."/>
            <person name="Choi D.G."/>
            <person name="Baek J.H."/>
            <person name="Bayburt H."/>
            <person name="Jung J.J."/>
            <person name="Han D.M."/>
            <person name="Jeon C.O."/>
        </authorList>
    </citation>
    <scope>NUCLEOTIDE SEQUENCE [LARGE SCALE GENOMIC DNA]</scope>
    <source>
        <strain evidence="9 10">W115</strain>
    </source>
</reference>
<evidence type="ECO:0000256" key="1">
    <source>
        <dbReference type="ARBA" id="ARBA00000085"/>
    </source>
</evidence>
<keyword evidence="5" id="KW-0418">Kinase</keyword>
<evidence type="ECO:0000256" key="7">
    <source>
        <dbReference type="SAM" id="Phobius"/>
    </source>
</evidence>
<evidence type="ECO:0000256" key="3">
    <source>
        <dbReference type="ARBA" id="ARBA00022553"/>
    </source>
</evidence>
<dbReference type="PRINTS" id="PR00344">
    <property type="entry name" value="BCTRLSENSOR"/>
</dbReference>
<dbReference type="PROSITE" id="PS50109">
    <property type="entry name" value="HIS_KIN"/>
    <property type="match status" value="1"/>
</dbReference>
<feature type="transmembrane region" description="Helical" evidence="7">
    <location>
        <begin position="7"/>
        <end position="23"/>
    </location>
</feature>
<comment type="catalytic activity">
    <reaction evidence="1">
        <text>ATP + protein L-histidine = ADP + protein N-phospho-L-histidine.</text>
        <dbReference type="EC" id="2.7.13.3"/>
    </reaction>
</comment>
<dbReference type="Gene3D" id="3.30.565.10">
    <property type="entry name" value="Histidine kinase-like ATPase, C-terminal domain"/>
    <property type="match status" value="1"/>
</dbReference>
<keyword evidence="7" id="KW-1133">Transmembrane helix</keyword>
<dbReference type="GO" id="GO:0005524">
    <property type="term" value="F:ATP binding"/>
    <property type="evidence" value="ECO:0007669"/>
    <property type="project" value="UniProtKB-KW"/>
</dbReference>
<keyword evidence="4" id="KW-0808">Transferase</keyword>
<dbReference type="Gene3D" id="1.10.287.130">
    <property type="match status" value="1"/>
</dbReference>
<dbReference type="SMART" id="SM00388">
    <property type="entry name" value="HisKA"/>
    <property type="match status" value="1"/>
</dbReference>
<protein>
    <recommendedName>
        <fullName evidence="2">histidine kinase</fullName>
        <ecNumber evidence="2">2.7.13.3</ecNumber>
    </recommendedName>
</protein>
<gene>
    <name evidence="9" type="ORF">RZS32_013565</name>
</gene>
<accession>A0ABZ2TCL2</accession>
<dbReference type="Pfam" id="PF00512">
    <property type="entry name" value="HisKA"/>
    <property type="match status" value="1"/>
</dbReference>
<keyword evidence="7" id="KW-0812">Transmembrane</keyword>
<evidence type="ECO:0000256" key="2">
    <source>
        <dbReference type="ARBA" id="ARBA00012438"/>
    </source>
</evidence>
<dbReference type="Pfam" id="PF02518">
    <property type="entry name" value="HATPase_c"/>
    <property type="match status" value="1"/>
</dbReference>
<keyword evidence="10" id="KW-1185">Reference proteome</keyword>
<organism evidence="9 10">
    <name type="scientific">Roseovarius rhodophyticola</name>
    <dbReference type="NCBI Taxonomy" id="3080827"/>
    <lineage>
        <taxon>Bacteria</taxon>
        <taxon>Pseudomonadati</taxon>
        <taxon>Pseudomonadota</taxon>
        <taxon>Alphaproteobacteria</taxon>
        <taxon>Rhodobacterales</taxon>
        <taxon>Roseobacteraceae</taxon>
        <taxon>Roseovarius</taxon>
    </lineage>
</organism>
<dbReference type="InterPro" id="IPR036890">
    <property type="entry name" value="HATPase_C_sf"/>
</dbReference>
<keyword evidence="3" id="KW-0597">Phosphoprotein</keyword>
<evidence type="ECO:0000259" key="8">
    <source>
        <dbReference type="PROSITE" id="PS50109"/>
    </source>
</evidence>